<keyword evidence="2" id="KW-1185">Reference proteome</keyword>
<sequence>MTATKLAPSHGWQGNLSRFAALRSNLKLQVGHNGCNLWHGAASPRSIIATNECEEEKSKKVVEALHRLHRVRSDVEKNLFPKKEINVYVGLTAVQRKWIRNGPPYTTDEPLIGNWGKTTILDELLRSFMDATRTEYCRINGITSDKDGIKLRVGEAKRTKRLNLESVLAKKVASAKHPVQELELNCPTTKGKELQRRCNTLLGMIAKEAEAQAQQEVKTGYRVF</sequence>
<dbReference type="HOGENOM" id="CLU_1235368_0_0_1"/>
<dbReference type="Proteomes" id="UP000053647">
    <property type="component" value="Unassembled WGS sequence"/>
</dbReference>
<evidence type="ECO:0000313" key="2">
    <source>
        <dbReference type="Proteomes" id="UP000053647"/>
    </source>
</evidence>
<dbReference type="EMBL" id="KN819348">
    <property type="protein sequence ID" value="KIJ13859.1"/>
    <property type="molecule type" value="Genomic_DNA"/>
</dbReference>
<proteinExistence type="predicted"/>
<reference evidence="2" key="2">
    <citation type="submission" date="2015-01" db="EMBL/GenBank/DDBJ databases">
        <title>Evolutionary Origins and Diversification of the Mycorrhizal Mutualists.</title>
        <authorList>
            <consortium name="DOE Joint Genome Institute"/>
            <consortium name="Mycorrhizal Genomics Consortium"/>
            <person name="Kohler A."/>
            <person name="Kuo A."/>
            <person name="Nagy L.G."/>
            <person name="Floudas D."/>
            <person name="Copeland A."/>
            <person name="Barry K.W."/>
            <person name="Cichocki N."/>
            <person name="Veneault-Fourrey C."/>
            <person name="LaButti K."/>
            <person name="Lindquist E.A."/>
            <person name="Lipzen A."/>
            <person name="Lundell T."/>
            <person name="Morin E."/>
            <person name="Murat C."/>
            <person name="Riley R."/>
            <person name="Ohm R."/>
            <person name="Sun H."/>
            <person name="Tunlid A."/>
            <person name="Henrissat B."/>
            <person name="Grigoriev I.V."/>
            <person name="Hibbett D.S."/>
            <person name="Martin F."/>
        </authorList>
    </citation>
    <scope>NUCLEOTIDE SEQUENCE [LARGE SCALE GENOMIC DNA]</scope>
    <source>
        <strain evidence="2">ATCC 200175</strain>
    </source>
</reference>
<organism evidence="1 2">
    <name type="scientific">Paxillus involutus ATCC 200175</name>
    <dbReference type="NCBI Taxonomy" id="664439"/>
    <lineage>
        <taxon>Eukaryota</taxon>
        <taxon>Fungi</taxon>
        <taxon>Dikarya</taxon>
        <taxon>Basidiomycota</taxon>
        <taxon>Agaricomycotina</taxon>
        <taxon>Agaricomycetes</taxon>
        <taxon>Agaricomycetidae</taxon>
        <taxon>Boletales</taxon>
        <taxon>Paxilineae</taxon>
        <taxon>Paxillaceae</taxon>
        <taxon>Paxillus</taxon>
    </lineage>
</organism>
<name>A0A0C9SWD8_PAXIN</name>
<dbReference type="SUPFAM" id="SSF46689">
    <property type="entry name" value="Homeodomain-like"/>
    <property type="match status" value="1"/>
</dbReference>
<gene>
    <name evidence="1" type="ORF">PAXINDRAFT_156399</name>
</gene>
<evidence type="ECO:0000313" key="1">
    <source>
        <dbReference type="EMBL" id="KIJ13859.1"/>
    </source>
</evidence>
<dbReference type="InterPro" id="IPR009057">
    <property type="entry name" value="Homeodomain-like_sf"/>
</dbReference>
<protein>
    <submittedName>
        <fullName evidence="1">Uncharacterized protein</fullName>
    </submittedName>
</protein>
<dbReference type="AlphaFoldDB" id="A0A0C9SWD8"/>
<reference evidence="1 2" key="1">
    <citation type="submission" date="2014-06" db="EMBL/GenBank/DDBJ databases">
        <authorList>
            <consortium name="DOE Joint Genome Institute"/>
            <person name="Kuo A."/>
            <person name="Kohler A."/>
            <person name="Nagy L.G."/>
            <person name="Floudas D."/>
            <person name="Copeland A."/>
            <person name="Barry K.W."/>
            <person name="Cichocki N."/>
            <person name="Veneault-Fourrey C."/>
            <person name="LaButti K."/>
            <person name="Lindquist E.A."/>
            <person name="Lipzen A."/>
            <person name="Lundell T."/>
            <person name="Morin E."/>
            <person name="Murat C."/>
            <person name="Sun H."/>
            <person name="Tunlid A."/>
            <person name="Henrissat B."/>
            <person name="Grigoriev I.V."/>
            <person name="Hibbett D.S."/>
            <person name="Martin F."/>
            <person name="Nordberg H.P."/>
            <person name="Cantor M.N."/>
            <person name="Hua S.X."/>
        </authorList>
    </citation>
    <scope>NUCLEOTIDE SEQUENCE [LARGE SCALE GENOMIC DNA]</scope>
    <source>
        <strain evidence="1 2">ATCC 200175</strain>
    </source>
</reference>
<dbReference type="OrthoDB" id="5857104at2759"/>
<accession>A0A0C9SWD8</accession>